<organism evidence="1">
    <name type="scientific">marine sediment metagenome</name>
    <dbReference type="NCBI Taxonomy" id="412755"/>
    <lineage>
        <taxon>unclassified sequences</taxon>
        <taxon>metagenomes</taxon>
        <taxon>ecological metagenomes</taxon>
    </lineage>
</organism>
<feature type="non-terminal residue" evidence="1">
    <location>
        <position position="1"/>
    </location>
</feature>
<gene>
    <name evidence="1" type="ORF">LCGC14_2543070</name>
</gene>
<protein>
    <submittedName>
        <fullName evidence="1">Uncharacterized protein</fullName>
    </submittedName>
</protein>
<comment type="caution">
    <text evidence="1">The sequence shown here is derived from an EMBL/GenBank/DDBJ whole genome shotgun (WGS) entry which is preliminary data.</text>
</comment>
<evidence type="ECO:0000313" key="1">
    <source>
        <dbReference type="EMBL" id="KKL11710.1"/>
    </source>
</evidence>
<name>A0A0F9AQM5_9ZZZZ</name>
<reference evidence="1" key="1">
    <citation type="journal article" date="2015" name="Nature">
        <title>Complex archaea that bridge the gap between prokaryotes and eukaryotes.</title>
        <authorList>
            <person name="Spang A."/>
            <person name="Saw J.H."/>
            <person name="Jorgensen S.L."/>
            <person name="Zaremba-Niedzwiedzka K."/>
            <person name="Martijn J."/>
            <person name="Lind A.E."/>
            <person name="van Eijk R."/>
            <person name="Schleper C."/>
            <person name="Guy L."/>
            <person name="Ettema T.J."/>
        </authorList>
    </citation>
    <scope>NUCLEOTIDE SEQUENCE</scope>
</reference>
<proteinExistence type="predicted"/>
<dbReference type="EMBL" id="LAZR01041544">
    <property type="protein sequence ID" value="KKL11710.1"/>
    <property type="molecule type" value="Genomic_DNA"/>
</dbReference>
<sequence length="226" mass="25360">RPRRVLDADLDGWRWLRSYADKYESTRSLTEAGKILLGWAKEKDGGSVLIDPYAFGWQQVMNQVMDDKDRDPKTDTHRAWGPAKRAVRVNLHFPILTAKANGIHVGLTAHTKPDVKRQGGKVIDEGLKADCDAAINDYLDLWLRVVRSKVTAGFRFVEIVKCRPQANFKPLLAGKIEIPEFESHLLYGRLLDMVGALPETAATADGDEDKDAQNAMRLASQTYSKQ</sequence>
<accession>A0A0F9AQM5</accession>
<dbReference type="AlphaFoldDB" id="A0A0F9AQM5"/>